<organism evidence="1 2">
    <name type="scientific">Dallia pectoralis</name>
    <name type="common">Alaska blackfish</name>
    <dbReference type="NCBI Taxonomy" id="75939"/>
    <lineage>
        <taxon>Eukaryota</taxon>
        <taxon>Metazoa</taxon>
        <taxon>Chordata</taxon>
        <taxon>Craniata</taxon>
        <taxon>Vertebrata</taxon>
        <taxon>Euteleostomi</taxon>
        <taxon>Actinopterygii</taxon>
        <taxon>Neopterygii</taxon>
        <taxon>Teleostei</taxon>
        <taxon>Protacanthopterygii</taxon>
        <taxon>Esociformes</taxon>
        <taxon>Umbridae</taxon>
        <taxon>Dallia</taxon>
    </lineage>
</organism>
<reference evidence="1" key="1">
    <citation type="submission" date="2021-05" db="EMBL/GenBank/DDBJ databases">
        <authorList>
            <person name="Pan Q."/>
            <person name="Jouanno E."/>
            <person name="Zahm M."/>
            <person name="Klopp C."/>
            <person name="Cabau C."/>
            <person name="Louis A."/>
            <person name="Berthelot C."/>
            <person name="Parey E."/>
            <person name="Roest Crollius H."/>
            <person name="Montfort J."/>
            <person name="Robinson-Rechavi M."/>
            <person name="Bouchez O."/>
            <person name="Lampietro C."/>
            <person name="Lopez Roques C."/>
            <person name="Donnadieu C."/>
            <person name="Postlethwait J."/>
            <person name="Bobe J."/>
            <person name="Dillon D."/>
            <person name="Chandos A."/>
            <person name="von Hippel F."/>
            <person name="Guiguen Y."/>
        </authorList>
    </citation>
    <scope>NUCLEOTIDE SEQUENCE</scope>
    <source>
        <strain evidence="1">YG-Jan2019</strain>
    </source>
</reference>
<evidence type="ECO:0000313" key="1">
    <source>
        <dbReference type="EMBL" id="KAJ7996878.1"/>
    </source>
</evidence>
<dbReference type="EMBL" id="CM055746">
    <property type="protein sequence ID" value="KAJ7996878.1"/>
    <property type="molecule type" value="Genomic_DNA"/>
</dbReference>
<comment type="caution">
    <text evidence="1">The sequence shown here is derived from an EMBL/GenBank/DDBJ whole genome shotgun (WGS) entry which is preliminary data.</text>
</comment>
<accession>A0ACC2FZH4</accession>
<sequence>MAASAASEGSSPGLCPSYAVICSFLERYGAWLDLPELTFPQLERYLQDTSSVPKLLVDLHVKLLRKIGKSVSADRWEKYLVKVCYEFNSTWAWELENKGYKEMSVECKTAILNHLCECQFDDNVKFKTAINEEDPDRMRLQPIGKDKDGLMYWLQLDLDNNVRVYVEEQDDLDGSSWKCIVRDRNSLAEILALLKTQIDPALLLKKDEENEKTGEGDVKKMEDTSEDEEDKPSKEAASLVSPKTETADKNSQEMELKHDAPDATFPSNGLKDNQVSKDESKGQSEDTTVDYDKVISCTQVIKEEPMEVSECRPLAEKPNVMPATEQTEEAKRKTAEELQRAMKNDQQAKIPLKKREMKLSEDFDGNGGGSSIIVRTSSVATIKEVPRVEQTSKVVSVVPEGTMETKSDQKKRT</sequence>
<protein>
    <submittedName>
        <fullName evidence="1">Uncharacterized protein</fullName>
    </submittedName>
</protein>
<dbReference type="Proteomes" id="UP001157502">
    <property type="component" value="Chromosome 19"/>
</dbReference>
<evidence type="ECO:0000313" key="2">
    <source>
        <dbReference type="Proteomes" id="UP001157502"/>
    </source>
</evidence>
<keyword evidence="2" id="KW-1185">Reference proteome</keyword>
<proteinExistence type="predicted"/>
<name>A0ACC2FZH4_DALPE</name>
<gene>
    <name evidence="1" type="ORF">DPEC_G00223080</name>
</gene>